<dbReference type="AlphaFoldDB" id="A0A2T9YYL1"/>
<dbReference type="InterPro" id="IPR007282">
    <property type="entry name" value="NOT2/3/5_C"/>
</dbReference>
<comment type="function">
    <text evidence="10">Acts as component of the CCR4-NOT core complex, which in the nucleus seems to be a general transcription factor, and in the cytoplasm the major mRNA deadenylase involved in mRNA turnover. The NOT protein subcomplex negatively regulates the basal and activated transcription of many genes. Preferentially affects TC-type TATA element-dependent transcription. Could directly or indirectly inhibit component(s) of the general transcription machinery.</text>
</comment>
<dbReference type="InterPro" id="IPR012270">
    <property type="entry name" value="CCR4-NOT_su3/5"/>
</dbReference>
<evidence type="ECO:0000259" key="14">
    <source>
        <dbReference type="Pfam" id="PF04153"/>
    </source>
</evidence>
<evidence type="ECO:0000256" key="12">
    <source>
        <dbReference type="SAM" id="MobiDB-lite"/>
    </source>
</evidence>
<protein>
    <recommendedName>
        <fullName evidence="10">General negative regulator of transcription subunit</fullName>
    </recommendedName>
</protein>
<dbReference type="InterPro" id="IPR007207">
    <property type="entry name" value="Not_N"/>
</dbReference>
<name>A0A2T9YYL1_9FUNG</name>
<dbReference type="PANTHER" id="PTHR23326">
    <property type="entry name" value="CCR4 NOT-RELATED"/>
    <property type="match status" value="1"/>
</dbReference>
<evidence type="ECO:0000256" key="6">
    <source>
        <dbReference type="ARBA" id="ARBA00022553"/>
    </source>
</evidence>
<keyword evidence="8 10" id="KW-0804">Transcription</keyword>
<comment type="caution">
    <text evidence="15">The sequence shown here is derived from an EMBL/GenBank/DDBJ whole genome shotgun (WGS) entry which is preliminary data.</text>
</comment>
<evidence type="ECO:0000256" key="7">
    <source>
        <dbReference type="ARBA" id="ARBA00023015"/>
    </source>
</evidence>
<evidence type="ECO:0000256" key="8">
    <source>
        <dbReference type="ARBA" id="ARBA00023163"/>
    </source>
</evidence>
<dbReference type="EMBL" id="MBFR01000012">
    <property type="protein sequence ID" value="PVU97430.1"/>
    <property type="molecule type" value="Genomic_DNA"/>
</dbReference>
<organism evidence="15 16">
    <name type="scientific">Smittium simulii</name>
    <dbReference type="NCBI Taxonomy" id="133385"/>
    <lineage>
        <taxon>Eukaryota</taxon>
        <taxon>Fungi</taxon>
        <taxon>Fungi incertae sedis</taxon>
        <taxon>Zoopagomycota</taxon>
        <taxon>Kickxellomycotina</taxon>
        <taxon>Harpellomycetes</taxon>
        <taxon>Harpellales</taxon>
        <taxon>Legeriomycetaceae</taxon>
        <taxon>Smittium</taxon>
    </lineage>
</organism>
<evidence type="ECO:0000313" key="16">
    <source>
        <dbReference type="Proteomes" id="UP000245383"/>
    </source>
</evidence>
<evidence type="ECO:0000256" key="9">
    <source>
        <dbReference type="ARBA" id="ARBA00023242"/>
    </source>
</evidence>
<comment type="similarity">
    <text evidence="3 10">Belongs to the CNOT2/3/5 family.</text>
</comment>
<dbReference type="Proteomes" id="UP000245383">
    <property type="component" value="Unassembled WGS sequence"/>
</dbReference>
<feature type="region of interest" description="Disordered" evidence="12">
    <location>
        <begin position="237"/>
        <end position="263"/>
    </location>
</feature>
<feature type="domain" description="NOT2/NOT3/NOT5 C-terminal" evidence="14">
    <location>
        <begin position="518"/>
        <end position="636"/>
    </location>
</feature>
<keyword evidence="4 10" id="KW-0963">Cytoplasm</keyword>
<comment type="subcellular location">
    <subcellularLocation>
        <location evidence="2 10">Cytoplasm</location>
    </subcellularLocation>
    <subcellularLocation>
        <location evidence="1 10">Nucleus</location>
    </subcellularLocation>
</comment>
<keyword evidence="5 10" id="KW-0678">Repressor</keyword>
<gene>
    <name evidence="15" type="ORF">BB561_000534</name>
</gene>
<dbReference type="Pfam" id="PF04065">
    <property type="entry name" value="Not3"/>
    <property type="match status" value="1"/>
</dbReference>
<evidence type="ECO:0000259" key="13">
    <source>
        <dbReference type="Pfam" id="PF04065"/>
    </source>
</evidence>
<dbReference type="GO" id="GO:0000932">
    <property type="term" value="C:P-body"/>
    <property type="evidence" value="ECO:0007669"/>
    <property type="project" value="UniProtKB-UniRule"/>
</dbReference>
<evidence type="ECO:0000256" key="1">
    <source>
        <dbReference type="ARBA" id="ARBA00004123"/>
    </source>
</evidence>
<dbReference type="GO" id="GO:0030015">
    <property type="term" value="C:CCR4-NOT core complex"/>
    <property type="evidence" value="ECO:0007669"/>
    <property type="project" value="UniProtKB-UniRule"/>
</dbReference>
<dbReference type="PIRSF" id="PIRSF005290">
    <property type="entry name" value="NOT_su_3_5"/>
    <property type="match status" value="1"/>
</dbReference>
<accession>A0A2T9YYL1</accession>
<evidence type="ECO:0000256" key="10">
    <source>
        <dbReference type="PIRNR" id="PIRNR005290"/>
    </source>
</evidence>
<dbReference type="STRING" id="133385.A0A2T9YYL1"/>
<dbReference type="GO" id="GO:0000289">
    <property type="term" value="P:nuclear-transcribed mRNA poly(A) tail shortening"/>
    <property type="evidence" value="ECO:0007669"/>
    <property type="project" value="UniProtKB-ARBA"/>
</dbReference>
<sequence>MSRKLQAEIDRVLKKVTEGIEDFENFYKKIQVATTTSLKDKHEADLKKEIKKLQRLRDQIKSWIQSSEVKEKSELIHHRKLIEKQMERFKAIEKEMKTKAYSKEGLSQSTKLDPREKQKQEIVNWLTEMIDKLSTQIDVYEVEAEQLSSSVSKKKKDASKVKRIKAIDVRVEHHKEHINSLERIQRLLENESLSVEQILNIQEDVNYYVDENDNDDFAEDESIYDDLDLDNEELFNVSNDLDDSSDESHDSDSNPIDIPAQTTTSFSIVEKEPINPTVEVRPSVNLKMTMSPLKQRNVWRDGKESAINLSKTREVPTPSPVVSTPKISLVSNIIPAPVKPQALAHPWAAIASQGKNVSAGTKRATSTVNSVSTEKNTLSTTEKIPISIQKSNTDKKIEVSTVSIANNTNTIKTNNTTCDFSNTKVDNEFTKTAASTPQKKQKSKQKPIDSSTDQQENIESTESFGQTLFDREDLPESLSKLRTFYSRTKVNYIPLSKDSVYRKNMMSLSLNSIPTLMDQENAKQFTPQNPVSTPSYYPQTTLPSFSQPTALLNLSLESLFFIFYYQKNTYYQYLAIKQLKEQSWRFHKRYLTWFRRFDEPSQITDEYEKGTYLYFDYEGSWSQKKKTEFVFEYQYLD</sequence>
<keyword evidence="7 10" id="KW-0805">Transcription regulation</keyword>
<dbReference type="InterPro" id="IPR040168">
    <property type="entry name" value="Not2/3/5"/>
</dbReference>
<keyword evidence="10" id="KW-0010">Activator</keyword>
<evidence type="ECO:0000256" key="4">
    <source>
        <dbReference type="ARBA" id="ARBA00022490"/>
    </source>
</evidence>
<evidence type="ECO:0000313" key="15">
    <source>
        <dbReference type="EMBL" id="PVU97430.1"/>
    </source>
</evidence>
<feature type="compositionally biased region" description="Polar residues" evidence="12">
    <location>
        <begin position="448"/>
        <end position="466"/>
    </location>
</feature>
<dbReference type="Pfam" id="PF04153">
    <property type="entry name" value="NOT2_3_5_C"/>
    <property type="match status" value="1"/>
</dbReference>
<keyword evidence="16" id="KW-1185">Reference proteome</keyword>
<dbReference type="InterPro" id="IPR038635">
    <property type="entry name" value="CCR4-NOT_su2/3/5_C_sf"/>
</dbReference>
<evidence type="ECO:0000256" key="11">
    <source>
        <dbReference type="SAM" id="Coils"/>
    </source>
</evidence>
<evidence type="ECO:0000256" key="5">
    <source>
        <dbReference type="ARBA" id="ARBA00022491"/>
    </source>
</evidence>
<dbReference type="Gene3D" id="2.30.30.1020">
    <property type="entry name" value="CCR4-NOT complex subunit 2/3/5, C-terminal domain"/>
    <property type="match status" value="1"/>
</dbReference>
<dbReference type="OrthoDB" id="293823at2759"/>
<feature type="region of interest" description="Disordered" evidence="12">
    <location>
        <begin position="430"/>
        <end position="466"/>
    </location>
</feature>
<feature type="coiled-coil region" evidence="11">
    <location>
        <begin position="39"/>
        <end position="66"/>
    </location>
</feature>
<keyword evidence="9 10" id="KW-0539">Nucleus</keyword>
<keyword evidence="11" id="KW-0175">Coiled coil</keyword>
<dbReference type="GO" id="GO:0005634">
    <property type="term" value="C:nucleus"/>
    <property type="evidence" value="ECO:0007669"/>
    <property type="project" value="UniProtKB-SubCell"/>
</dbReference>
<proteinExistence type="inferred from homology"/>
<reference evidence="15 16" key="1">
    <citation type="journal article" date="2018" name="MBio">
        <title>Comparative Genomics Reveals the Core Gene Toolbox for the Fungus-Insect Symbiosis.</title>
        <authorList>
            <person name="Wang Y."/>
            <person name="Stata M."/>
            <person name="Wang W."/>
            <person name="Stajich J.E."/>
            <person name="White M.M."/>
            <person name="Moncalvo J.M."/>
        </authorList>
    </citation>
    <scope>NUCLEOTIDE SEQUENCE [LARGE SCALE GENOMIC DNA]</scope>
    <source>
        <strain evidence="15 16">SWE-8-4</strain>
    </source>
</reference>
<feature type="domain" description="CCR4-Not complex component Not N-terminal" evidence="13">
    <location>
        <begin position="2"/>
        <end position="230"/>
    </location>
</feature>
<keyword evidence="6" id="KW-0597">Phosphoprotein</keyword>
<evidence type="ECO:0000256" key="2">
    <source>
        <dbReference type="ARBA" id="ARBA00004496"/>
    </source>
</evidence>
<feature type="coiled-coil region" evidence="11">
    <location>
        <begin position="130"/>
        <end position="191"/>
    </location>
</feature>
<dbReference type="GO" id="GO:0006355">
    <property type="term" value="P:regulation of DNA-templated transcription"/>
    <property type="evidence" value="ECO:0007669"/>
    <property type="project" value="InterPro"/>
</dbReference>
<evidence type="ECO:0000256" key="3">
    <source>
        <dbReference type="ARBA" id="ARBA00007682"/>
    </source>
</evidence>